<keyword evidence="6" id="KW-1185">Reference proteome</keyword>
<organism evidence="5 6">
    <name type="scientific">Enterocloster citroniae</name>
    <dbReference type="NCBI Taxonomy" id="358743"/>
    <lineage>
        <taxon>Bacteria</taxon>
        <taxon>Bacillati</taxon>
        <taxon>Bacillota</taxon>
        <taxon>Clostridia</taxon>
        <taxon>Lachnospirales</taxon>
        <taxon>Lachnospiraceae</taxon>
        <taxon>Enterocloster</taxon>
    </lineage>
</organism>
<dbReference type="InterPro" id="IPR011711">
    <property type="entry name" value="GntR_C"/>
</dbReference>
<gene>
    <name evidence="5" type="ORF">ABID13_002530</name>
</gene>
<dbReference type="SMART" id="SM00345">
    <property type="entry name" value="HTH_GNTR"/>
    <property type="match status" value="1"/>
</dbReference>
<keyword evidence="2 5" id="KW-0238">DNA-binding</keyword>
<dbReference type="InterPro" id="IPR036390">
    <property type="entry name" value="WH_DNA-bd_sf"/>
</dbReference>
<dbReference type="InterPro" id="IPR000524">
    <property type="entry name" value="Tscrpt_reg_HTH_GntR"/>
</dbReference>
<dbReference type="CDD" id="cd07377">
    <property type="entry name" value="WHTH_GntR"/>
    <property type="match status" value="1"/>
</dbReference>
<evidence type="ECO:0000313" key="6">
    <source>
        <dbReference type="Proteomes" id="UP001549200"/>
    </source>
</evidence>
<dbReference type="InterPro" id="IPR036388">
    <property type="entry name" value="WH-like_DNA-bd_sf"/>
</dbReference>
<dbReference type="Gene3D" id="1.20.120.530">
    <property type="entry name" value="GntR ligand-binding domain-like"/>
    <property type="match status" value="1"/>
</dbReference>
<evidence type="ECO:0000313" key="5">
    <source>
        <dbReference type="EMBL" id="MET3570888.1"/>
    </source>
</evidence>
<dbReference type="Proteomes" id="UP001549200">
    <property type="component" value="Unassembled WGS sequence"/>
</dbReference>
<evidence type="ECO:0000259" key="4">
    <source>
        <dbReference type="PROSITE" id="PS50949"/>
    </source>
</evidence>
<dbReference type="PRINTS" id="PR00035">
    <property type="entry name" value="HTHGNTR"/>
</dbReference>
<comment type="caution">
    <text evidence="5">The sequence shown here is derived from an EMBL/GenBank/DDBJ whole genome shotgun (WGS) entry which is preliminary data.</text>
</comment>
<dbReference type="Pfam" id="PF07729">
    <property type="entry name" value="FCD"/>
    <property type="match status" value="1"/>
</dbReference>
<sequence>MKLTICKRGYQQVQSKFIKTKLSDDVANYLRKAIIEGVYPPEYHLNEPELARELNISRGPIREAISQLEADGLVYRPGNGRTKVMKFDESDFEDYLRLRTFLESEACKIIMKHAPYDAAFTSWMAAAKYDLEQLAISIESGIEIMSNQYDYSFHDNLMEKAGSVVLLRAWKSISGFRRSIMETNIKYAGSVKNNYFRDHMGILEGIESGDIARMEQGLQTHYKSGRMNFHKMQEVTRSS</sequence>
<keyword evidence="3" id="KW-0804">Transcription</keyword>
<reference evidence="5 6" key="1">
    <citation type="submission" date="2024-06" db="EMBL/GenBank/DDBJ databases">
        <title>Genomic Encyclopedia of Type Strains, Phase IV (KMG-IV): sequencing the most valuable type-strain genomes for metagenomic binning, comparative biology and taxonomic classification.</title>
        <authorList>
            <person name="Goeker M."/>
        </authorList>
    </citation>
    <scope>NUCLEOTIDE SEQUENCE [LARGE SCALE GENOMIC DNA]</scope>
    <source>
        <strain evidence="5 6">DSM 19261</strain>
    </source>
</reference>
<dbReference type="Gene3D" id="1.10.10.10">
    <property type="entry name" value="Winged helix-like DNA-binding domain superfamily/Winged helix DNA-binding domain"/>
    <property type="match status" value="1"/>
</dbReference>
<evidence type="ECO:0000256" key="3">
    <source>
        <dbReference type="ARBA" id="ARBA00023163"/>
    </source>
</evidence>
<keyword evidence="1" id="KW-0805">Transcription regulation</keyword>
<dbReference type="SUPFAM" id="SSF46785">
    <property type="entry name" value="Winged helix' DNA-binding domain"/>
    <property type="match status" value="1"/>
</dbReference>
<dbReference type="PANTHER" id="PTHR43537">
    <property type="entry name" value="TRANSCRIPTIONAL REGULATOR, GNTR FAMILY"/>
    <property type="match status" value="1"/>
</dbReference>
<name>A0ABV2FXZ4_9FIRM</name>
<dbReference type="EMBL" id="JBEPLZ010000008">
    <property type="protein sequence ID" value="MET3570888.1"/>
    <property type="molecule type" value="Genomic_DNA"/>
</dbReference>
<dbReference type="SUPFAM" id="SSF48008">
    <property type="entry name" value="GntR ligand-binding domain-like"/>
    <property type="match status" value="1"/>
</dbReference>
<protein>
    <submittedName>
        <fullName evidence="5">DNA-binding GntR family transcriptional regulator</fullName>
    </submittedName>
</protein>
<dbReference type="PANTHER" id="PTHR43537:SF52">
    <property type="entry name" value="FATTY ACID METABOLISM REGULATOR PROTEIN"/>
    <property type="match status" value="1"/>
</dbReference>
<evidence type="ECO:0000256" key="2">
    <source>
        <dbReference type="ARBA" id="ARBA00023125"/>
    </source>
</evidence>
<dbReference type="InterPro" id="IPR008920">
    <property type="entry name" value="TF_FadR/GntR_C"/>
</dbReference>
<evidence type="ECO:0000256" key="1">
    <source>
        <dbReference type="ARBA" id="ARBA00023015"/>
    </source>
</evidence>
<feature type="domain" description="HTH gntR-type" evidence="4">
    <location>
        <begin position="20"/>
        <end position="87"/>
    </location>
</feature>
<dbReference type="Pfam" id="PF00392">
    <property type="entry name" value="GntR"/>
    <property type="match status" value="1"/>
</dbReference>
<dbReference type="GO" id="GO:0003677">
    <property type="term" value="F:DNA binding"/>
    <property type="evidence" value="ECO:0007669"/>
    <property type="project" value="UniProtKB-KW"/>
</dbReference>
<accession>A0ABV2FXZ4</accession>
<proteinExistence type="predicted"/>
<dbReference type="PROSITE" id="PS50949">
    <property type="entry name" value="HTH_GNTR"/>
    <property type="match status" value="1"/>
</dbReference>